<dbReference type="PROSITE" id="PS50979">
    <property type="entry name" value="BC"/>
    <property type="match status" value="1"/>
</dbReference>
<dbReference type="InterPro" id="IPR003778">
    <property type="entry name" value="CT_A_B"/>
</dbReference>
<dbReference type="OrthoDB" id="196847at2759"/>
<evidence type="ECO:0000313" key="12">
    <source>
        <dbReference type="EMBL" id="CAF4200628.1"/>
    </source>
</evidence>
<keyword evidence="13" id="KW-1185">Reference proteome</keyword>
<feature type="non-terminal residue" evidence="9">
    <location>
        <position position="936"/>
    </location>
</feature>
<evidence type="ECO:0000259" key="7">
    <source>
        <dbReference type="PROSITE" id="PS50975"/>
    </source>
</evidence>
<dbReference type="NCBIfam" id="TIGR00724">
    <property type="entry name" value="urea_amlyse_rel"/>
    <property type="match status" value="1"/>
</dbReference>
<reference evidence="9" key="1">
    <citation type="submission" date="2021-02" db="EMBL/GenBank/DDBJ databases">
        <authorList>
            <person name="Nowell W R."/>
        </authorList>
    </citation>
    <scope>NUCLEOTIDE SEQUENCE</scope>
</reference>
<dbReference type="AlphaFoldDB" id="A0A813RAC3"/>
<dbReference type="EMBL" id="CAJNOQ010000261">
    <property type="protein sequence ID" value="CAF0779294.1"/>
    <property type="molecule type" value="Genomic_DNA"/>
</dbReference>
<dbReference type="NCBIfam" id="TIGR02712">
    <property type="entry name" value="urea_carbox"/>
    <property type="match status" value="1"/>
</dbReference>
<dbReference type="InterPro" id="IPR014084">
    <property type="entry name" value="Urea_COase"/>
</dbReference>
<dbReference type="InterPro" id="IPR005482">
    <property type="entry name" value="Biotin_COase_C"/>
</dbReference>
<evidence type="ECO:0000313" key="10">
    <source>
        <dbReference type="EMBL" id="CAF1393211.1"/>
    </source>
</evidence>
<accession>A0A813RAC3</accession>
<keyword evidence="4 6" id="KW-0067">ATP-binding</keyword>
<keyword evidence="2 6" id="KW-0547">Nucleotide-binding</keyword>
<organism evidence="9 13">
    <name type="scientific">Didymodactylos carnosus</name>
    <dbReference type="NCBI Taxonomy" id="1234261"/>
    <lineage>
        <taxon>Eukaryota</taxon>
        <taxon>Metazoa</taxon>
        <taxon>Spiralia</taxon>
        <taxon>Gnathifera</taxon>
        <taxon>Rotifera</taxon>
        <taxon>Eurotatoria</taxon>
        <taxon>Bdelloidea</taxon>
        <taxon>Philodinida</taxon>
        <taxon>Philodinidae</taxon>
        <taxon>Didymodactylos</taxon>
    </lineage>
</organism>
<dbReference type="GO" id="GO:0004847">
    <property type="term" value="F:urea carboxylase activity"/>
    <property type="evidence" value="ECO:0007669"/>
    <property type="project" value="TreeGrafter"/>
</dbReference>
<dbReference type="GO" id="GO:0016787">
    <property type="term" value="F:hydrolase activity"/>
    <property type="evidence" value="ECO:0007669"/>
    <property type="project" value="UniProtKB-KW"/>
</dbReference>
<evidence type="ECO:0000256" key="3">
    <source>
        <dbReference type="ARBA" id="ARBA00022801"/>
    </source>
</evidence>
<dbReference type="Gene3D" id="3.30.1360.40">
    <property type="match status" value="1"/>
</dbReference>
<dbReference type="EMBL" id="CAJNOK010025684">
    <property type="protein sequence ID" value="CAF1393211.1"/>
    <property type="molecule type" value="Genomic_DNA"/>
</dbReference>
<keyword evidence="5" id="KW-0092">Biotin</keyword>
<evidence type="ECO:0000256" key="2">
    <source>
        <dbReference type="ARBA" id="ARBA00022741"/>
    </source>
</evidence>
<dbReference type="PROSITE" id="PS50975">
    <property type="entry name" value="ATP_GRASP"/>
    <property type="match status" value="1"/>
</dbReference>
<feature type="domain" description="Biotin carboxylation" evidence="8">
    <location>
        <begin position="1"/>
        <end position="420"/>
    </location>
</feature>
<dbReference type="InterPro" id="IPR011764">
    <property type="entry name" value="Biotin_carboxylation_dom"/>
</dbReference>
<gene>
    <name evidence="9" type="ORF">GPM918_LOCUS2371</name>
    <name evidence="10" type="ORF">OVA965_LOCUS32678</name>
    <name evidence="11" type="ORF">SRO942_LOCUS2371</name>
    <name evidence="12" type="ORF">TMI583_LOCUS33537</name>
</gene>
<dbReference type="EMBL" id="CAJOBC010000261">
    <property type="protein sequence ID" value="CAF3562282.1"/>
    <property type="molecule type" value="Genomic_DNA"/>
</dbReference>
<dbReference type="Pfam" id="PF02785">
    <property type="entry name" value="Biotin_carb_C"/>
    <property type="match status" value="1"/>
</dbReference>
<dbReference type="Pfam" id="PF02682">
    <property type="entry name" value="CT_C_D"/>
    <property type="match status" value="1"/>
</dbReference>
<evidence type="ECO:0000259" key="8">
    <source>
        <dbReference type="PROSITE" id="PS50979"/>
    </source>
</evidence>
<dbReference type="Proteomes" id="UP000682733">
    <property type="component" value="Unassembled WGS sequence"/>
</dbReference>
<dbReference type="Proteomes" id="UP000677228">
    <property type="component" value="Unassembled WGS sequence"/>
</dbReference>
<dbReference type="Proteomes" id="UP000681722">
    <property type="component" value="Unassembled WGS sequence"/>
</dbReference>
<evidence type="ECO:0000256" key="5">
    <source>
        <dbReference type="ARBA" id="ARBA00023267"/>
    </source>
</evidence>
<dbReference type="SUPFAM" id="SSF160467">
    <property type="entry name" value="PH0987 N-terminal domain-like"/>
    <property type="match status" value="1"/>
</dbReference>
<evidence type="ECO:0000313" key="13">
    <source>
        <dbReference type="Proteomes" id="UP000663829"/>
    </source>
</evidence>
<dbReference type="Pfam" id="PF00289">
    <property type="entry name" value="Biotin_carb_N"/>
    <property type="match status" value="1"/>
</dbReference>
<sequence length="936" mass="103615">MGIKSVAIYSEADRYSNHVNIADQAVAIGGSYPSESYLSSEKILEVAQQTGAQAIIPGYGFLSENVNFVECCEKHGLVFIGPTAEQMKQLGLKHAARKIAEDAGIPIIPGTGLLANVDEAISESKRLGYPLMLKSTGGGGGIGLVHCENEEELISAFESTRRLVKNFFKENEVFLERYVKDGRHIEVQIIGDGLGNVLALGERDCSLQRRHQKVVEETPAPNLQSTTREKMLNAAVKLAKFAKYRSVGTVEFLYDSSNDQFYFLEVNTRLQVEHAITEMVTGVDLVEWMILVACDKWRMPREPIISKGASIEVRLYAENPIKKFQPSAGILTEVRFPDNIRVDTWVETGTEISTYYDPMLAKLIVYGTDRDDALTKLHVALDNTSVAGIVTNLDYLRAITKASFFRTGKVTTDILSTFSYSSTIIEVIKPGNYTTVQDYPGRIGYWDVGVPPSGPMDHYAFRIANRIVGNSPLAAALEFTLIGPKLRFYSKTIIGITGPNSHATLDGIAIKPWIPVEVSPGQILEFGNVETGCRGYLAVRNGLDVPLYLGSRSTFVMGQFGGHAGRQLCASDMIAISQPDLAACTTPPPLFDPLPTPLPLIPTYSDHWEIGVLYGPHGAPDFFQQTYINTFFTTDWKVHYHSDRVGIRLMGPKPIWTRSDGGEGGLHPSNIHDCEYAIGTINFTGDTPIILALDGPSLGGFVCPATIIQAEIWKIGQLKSGDKVRFRCLNFNTALNLEMAMDRAIENFEDKIEAQESPLSSYTNSECILAKLPSAITCPEVVYRQAGDKYILIEYGPNVLDFKLRLRVHSLMEALNKNTISGIIELSPGVRSLQIHYDGRTIHQKELVQILLKIEAELPSVEQIVVPSRIVHMPLAFEDKGSYEAINRYRSSVRNTAPWLPSNIEFIRRINGLKDQNDVKKIVFETSYIVFGLGDV</sequence>
<dbReference type="PANTHER" id="PTHR18866:SF128">
    <property type="entry name" value="UREA AMIDOLYASE"/>
    <property type="match status" value="1"/>
</dbReference>
<name>A0A813RAC3_9BILA</name>
<dbReference type="SMART" id="SM00878">
    <property type="entry name" value="Biotin_carb_C"/>
    <property type="match status" value="1"/>
</dbReference>
<dbReference type="InterPro" id="IPR016185">
    <property type="entry name" value="PreATP-grasp_dom_sf"/>
</dbReference>
<dbReference type="PROSITE" id="PS00866">
    <property type="entry name" value="CPSASE_1"/>
    <property type="match status" value="1"/>
</dbReference>
<dbReference type="Pfam" id="PF02626">
    <property type="entry name" value="CT_A_B"/>
    <property type="match status" value="1"/>
</dbReference>
<dbReference type="SMART" id="SM00797">
    <property type="entry name" value="AHS2"/>
    <property type="match status" value="1"/>
</dbReference>
<dbReference type="PROSITE" id="PS00867">
    <property type="entry name" value="CPSASE_2"/>
    <property type="match status" value="1"/>
</dbReference>
<dbReference type="InterPro" id="IPR005479">
    <property type="entry name" value="CPAse_ATP-bd"/>
</dbReference>
<dbReference type="SUPFAM" id="SSF50891">
    <property type="entry name" value="Cyclophilin-like"/>
    <property type="match status" value="1"/>
</dbReference>
<evidence type="ECO:0008006" key="14">
    <source>
        <dbReference type="Google" id="ProtNLM"/>
    </source>
</evidence>
<dbReference type="GO" id="GO:0046872">
    <property type="term" value="F:metal ion binding"/>
    <property type="evidence" value="ECO:0007669"/>
    <property type="project" value="InterPro"/>
</dbReference>
<dbReference type="Gene3D" id="3.30.470.20">
    <property type="entry name" value="ATP-grasp fold, B domain"/>
    <property type="match status" value="1"/>
</dbReference>
<evidence type="ECO:0000256" key="1">
    <source>
        <dbReference type="ARBA" id="ARBA00022598"/>
    </source>
</evidence>
<evidence type="ECO:0000313" key="9">
    <source>
        <dbReference type="EMBL" id="CAF0779294.1"/>
    </source>
</evidence>
<comment type="caution">
    <text evidence="9">The sequence shown here is derived from an EMBL/GenBank/DDBJ whole genome shotgun (WGS) entry which is preliminary data.</text>
</comment>
<dbReference type="EMBL" id="CAJOBA010047386">
    <property type="protein sequence ID" value="CAF4200628.1"/>
    <property type="molecule type" value="Genomic_DNA"/>
</dbReference>
<dbReference type="InterPro" id="IPR029000">
    <property type="entry name" value="Cyclophilin-like_dom_sf"/>
</dbReference>
<protein>
    <recommendedName>
        <fullName evidence="14">Urea carboxylase</fullName>
    </recommendedName>
</protein>
<dbReference type="InterPro" id="IPR003833">
    <property type="entry name" value="CT_C_D"/>
</dbReference>
<dbReference type="Pfam" id="PF02786">
    <property type="entry name" value="CPSase_L_D2"/>
    <property type="match status" value="1"/>
</dbReference>
<dbReference type="GO" id="GO:0005524">
    <property type="term" value="F:ATP binding"/>
    <property type="evidence" value="ECO:0007669"/>
    <property type="project" value="UniProtKB-UniRule"/>
</dbReference>
<feature type="domain" description="ATP-grasp" evidence="7">
    <location>
        <begin position="97"/>
        <end position="294"/>
    </location>
</feature>
<dbReference type="Gene3D" id="2.40.100.10">
    <property type="entry name" value="Cyclophilin-like"/>
    <property type="match status" value="1"/>
</dbReference>
<dbReference type="InterPro" id="IPR005481">
    <property type="entry name" value="BC-like_N"/>
</dbReference>
<dbReference type="Proteomes" id="UP000663829">
    <property type="component" value="Unassembled WGS sequence"/>
</dbReference>
<keyword evidence="3" id="KW-0378">Hydrolase</keyword>
<evidence type="ECO:0000313" key="11">
    <source>
        <dbReference type="EMBL" id="CAF3562282.1"/>
    </source>
</evidence>
<dbReference type="PANTHER" id="PTHR18866">
    <property type="entry name" value="CARBOXYLASE:PYRUVATE/ACETYL-COA/PROPIONYL-COA CARBOXYLASE"/>
    <property type="match status" value="1"/>
</dbReference>
<dbReference type="SUPFAM" id="SSF51246">
    <property type="entry name" value="Rudiment single hybrid motif"/>
    <property type="match status" value="1"/>
</dbReference>
<dbReference type="SMART" id="SM00796">
    <property type="entry name" value="AHS1"/>
    <property type="match status" value="1"/>
</dbReference>
<evidence type="ECO:0000256" key="4">
    <source>
        <dbReference type="ARBA" id="ARBA00022840"/>
    </source>
</evidence>
<dbReference type="SUPFAM" id="SSF52440">
    <property type="entry name" value="PreATP-grasp domain"/>
    <property type="match status" value="1"/>
</dbReference>
<dbReference type="SUPFAM" id="SSF56059">
    <property type="entry name" value="Glutathione synthetase ATP-binding domain-like"/>
    <property type="match status" value="1"/>
</dbReference>
<dbReference type="InterPro" id="IPR011054">
    <property type="entry name" value="Rudment_hybrid_motif"/>
</dbReference>
<evidence type="ECO:0000256" key="6">
    <source>
        <dbReference type="PROSITE-ProRule" id="PRU00409"/>
    </source>
</evidence>
<dbReference type="InterPro" id="IPR050856">
    <property type="entry name" value="Biotin_carboxylase_complex"/>
</dbReference>
<proteinExistence type="predicted"/>
<keyword evidence="1" id="KW-0436">Ligase</keyword>
<dbReference type="InterPro" id="IPR011761">
    <property type="entry name" value="ATP-grasp"/>
</dbReference>